<dbReference type="PROSITE" id="PS51257">
    <property type="entry name" value="PROKAR_LIPOPROTEIN"/>
    <property type="match status" value="1"/>
</dbReference>
<dbReference type="EMBL" id="JAVTLL010000021">
    <property type="protein sequence ID" value="MDT7844763.1"/>
    <property type="molecule type" value="Genomic_DNA"/>
</dbReference>
<dbReference type="RefSeq" id="WP_314204576.1">
    <property type="nucleotide sequence ID" value="NZ_JAVTLL010000021.1"/>
</dbReference>
<evidence type="ECO:0000313" key="2">
    <source>
        <dbReference type="EMBL" id="MDT7844763.1"/>
    </source>
</evidence>
<evidence type="ECO:0000313" key="3">
    <source>
        <dbReference type="Proteomes" id="UP001257948"/>
    </source>
</evidence>
<gene>
    <name evidence="2" type="ORF">RQC66_29005</name>
</gene>
<protein>
    <recommendedName>
        <fullName evidence="1">DUF8094 domain-containing protein</fullName>
    </recommendedName>
</protein>
<proteinExistence type="predicted"/>
<dbReference type="InterPro" id="IPR058407">
    <property type="entry name" value="DUF8094"/>
</dbReference>
<feature type="domain" description="DUF8094" evidence="1">
    <location>
        <begin position="43"/>
        <end position="333"/>
    </location>
</feature>
<reference evidence="3" key="1">
    <citation type="submission" date="2023-07" db="EMBL/GenBank/DDBJ databases">
        <title>Draft genome sequence of the endophytic actinobacterium Streptomyces justiciae WPN32, a potential antibiotic producer.</title>
        <authorList>
            <person name="Yasawong M."/>
            <person name="Pana W."/>
            <person name="Ganta P."/>
            <person name="Santapan N."/>
            <person name="Songngamsuk T."/>
            <person name="Phatcharaharikarn M."/>
            <person name="Kerdtoob S."/>
            <person name="Nantapong N."/>
        </authorList>
    </citation>
    <scope>NUCLEOTIDE SEQUENCE [LARGE SCALE GENOMIC DNA]</scope>
    <source>
        <strain evidence="3">WPN32</strain>
    </source>
</reference>
<sequence>MSRDRSPRRLRNLDRRALIAASVTALSLTASGCVVVHGEREVLPATTKAEAAKALQEFTTAYNAADKAYDSSLDADHVTGPLGDIDAARLKAGSVTSPDGNPSHTPLKLSDVKYTITEKAGWPRWFVADAAANKGGTARWLFVFTRNGLNEPFQAAYLTLVAPDDVPEFKTDEDGWAEAIAPNSPELAVAPKELSQDYATYLQDGKGKVFADGAHTSGWRTAREKQAKKPGLVRQYIDEPLISGAYAPLALRTKDGGAAVFFTTRHYEKQTAAPGTSVPTQTAAVQALTTGEVKQSLTLESISNEIALDPPKGAAGGQVKLLGRIQGLTAAKGE</sequence>
<name>A0ABU3M048_9ACTN</name>
<comment type="caution">
    <text evidence="2">The sequence shown here is derived from an EMBL/GenBank/DDBJ whole genome shotgun (WGS) entry which is preliminary data.</text>
</comment>
<organism evidence="2 3">
    <name type="scientific">Streptomyces justiciae</name>
    <dbReference type="NCBI Taxonomy" id="2780140"/>
    <lineage>
        <taxon>Bacteria</taxon>
        <taxon>Bacillati</taxon>
        <taxon>Actinomycetota</taxon>
        <taxon>Actinomycetes</taxon>
        <taxon>Kitasatosporales</taxon>
        <taxon>Streptomycetaceae</taxon>
        <taxon>Streptomyces</taxon>
    </lineage>
</organism>
<dbReference type="Pfam" id="PF26366">
    <property type="entry name" value="DUF8094"/>
    <property type="match status" value="1"/>
</dbReference>
<dbReference type="Proteomes" id="UP001257948">
    <property type="component" value="Unassembled WGS sequence"/>
</dbReference>
<evidence type="ECO:0000259" key="1">
    <source>
        <dbReference type="Pfam" id="PF26366"/>
    </source>
</evidence>
<keyword evidence="3" id="KW-1185">Reference proteome</keyword>
<accession>A0ABU3M048</accession>